<feature type="domain" description="Terpene synthase metal-binding" evidence="5">
    <location>
        <begin position="213"/>
        <end position="332"/>
    </location>
</feature>
<evidence type="ECO:0000256" key="1">
    <source>
        <dbReference type="ARBA" id="ARBA00001946"/>
    </source>
</evidence>
<keyword evidence="3" id="KW-0460">Magnesium</keyword>
<reference evidence="6 7" key="1">
    <citation type="journal article" date="2021" name="Comput. Struct. Biotechnol. J.">
        <title>De novo genome assembly of the potent medicinal plant Rehmannia glutinosa using nanopore technology.</title>
        <authorList>
            <person name="Ma L."/>
            <person name="Dong C."/>
            <person name="Song C."/>
            <person name="Wang X."/>
            <person name="Zheng X."/>
            <person name="Niu Y."/>
            <person name="Chen S."/>
            <person name="Feng W."/>
        </authorList>
    </citation>
    <scope>NUCLEOTIDE SEQUENCE [LARGE SCALE GENOMIC DNA]</scope>
    <source>
        <strain evidence="6">DH-2019</strain>
    </source>
</reference>
<dbReference type="InterPro" id="IPR008930">
    <property type="entry name" value="Terpenoid_cyclase/PrenylTrfase"/>
</dbReference>
<gene>
    <name evidence="6" type="ORF">DH2020_011013</name>
</gene>
<dbReference type="SUPFAM" id="SSF48576">
    <property type="entry name" value="Terpenoid synthases"/>
    <property type="match status" value="1"/>
</dbReference>
<dbReference type="InterPro" id="IPR001906">
    <property type="entry name" value="Terpene_synth_N"/>
</dbReference>
<evidence type="ECO:0000259" key="5">
    <source>
        <dbReference type="Pfam" id="PF03936"/>
    </source>
</evidence>
<feature type="domain" description="Terpene synthase N-terminal" evidence="4">
    <location>
        <begin position="2"/>
        <end position="147"/>
    </location>
</feature>
<keyword evidence="7" id="KW-1185">Reference proteome</keyword>
<dbReference type="Gene3D" id="1.50.10.130">
    <property type="entry name" value="Terpene synthase, N-terminal domain"/>
    <property type="match status" value="1"/>
</dbReference>
<dbReference type="Pfam" id="PF03936">
    <property type="entry name" value="Terpene_synth_C"/>
    <property type="match status" value="1"/>
</dbReference>
<dbReference type="InterPro" id="IPR008949">
    <property type="entry name" value="Isoprenoid_synthase_dom_sf"/>
</dbReference>
<evidence type="ECO:0000256" key="3">
    <source>
        <dbReference type="ARBA" id="ARBA00022842"/>
    </source>
</evidence>
<dbReference type="Gene3D" id="1.10.600.10">
    <property type="entry name" value="Farnesyl Diphosphate Synthase"/>
    <property type="match status" value="1"/>
</dbReference>
<dbReference type="PANTHER" id="PTHR31225">
    <property type="entry name" value="OS04G0344100 PROTEIN-RELATED"/>
    <property type="match status" value="1"/>
</dbReference>
<dbReference type="InterPro" id="IPR036965">
    <property type="entry name" value="Terpene_synth_N_sf"/>
</dbReference>
<accession>A0ABR0XC57</accession>
<evidence type="ECO:0000259" key="4">
    <source>
        <dbReference type="Pfam" id="PF01397"/>
    </source>
</evidence>
<proteinExistence type="predicted"/>
<dbReference type="Proteomes" id="UP001318860">
    <property type="component" value="Unassembled WGS sequence"/>
</dbReference>
<evidence type="ECO:0000256" key="2">
    <source>
        <dbReference type="ARBA" id="ARBA00022723"/>
    </source>
</evidence>
<dbReference type="SUPFAM" id="SSF48239">
    <property type="entry name" value="Terpenoid cyclases/Protein prenyltransferases"/>
    <property type="match status" value="1"/>
</dbReference>
<dbReference type="CDD" id="cd00684">
    <property type="entry name" value="Terpene_cyclase_plant_C1"/>
    <property type="match status" value="1"/>
</dbReference>
<dbReference type="InterPro" id="IPR044814">
    <property type="entry name" value="Terpene_cyclase_plant_C1"/>
</dbReference>
<keyword evidence="2" id="KW-0479">Metal-binding</keyword>
<dbReference type="InterPro" id="IPR005630">
    <property type="entry name" value="Terpene_synthase_metal-bd"/>
</dbReference>
<sequence length="337" mass="39902">MKRAYELIFQVNKMLDEEILDAVQQLEFIDDLQRLCLSYHFEDKIKHILNRIYLEHKYNCKNYEMDLYSTALEFRLLRQHGFRVSQDVFDCFKNDKGDFKSSHGEDTKGLLQLYEASFLLTQGEKTLELAKEFASNFLKKKLEDDEGNIGNNIHDEHLSSLWRVPRVNARWCIDEYEKRQDMKPIVLELAKLDFNIVQATNQQELKHLSRWWKQTSLVEMLPFARDRLVECYLWTVGGLLFEPQNGHARIMVAKVNALITVIDYVFDVYGTLEELQAFNNAIQRWDIEAMDKLPNYMQICFLALNNFIDEVAYHVLREQGFLIILHLRKSVTLLTPY</sequence>
<comment type="caution">
    <text evidence="6">The sequence shown here is derived from an EMBL/GenBank/DDBJ whole genome shotgun (WGS) entry which is preliminary data.</text>
</comment>
<name>A0ABR0XC57_REHGL</name>
<evidence type="ECO:0000313" key="6">
    <source>
        <dbReference type="EMBL" id="KAK6156765.1"/>
    </source>
</evidence>
<dbReference type="Pfam" id="PF01397">
    <property type="entry name" value="Terpene_synth"/>
    <property type="match status" value="1"/>
</dbReference>
<dbReference type="PANTHER" id="PTHR31225:SF9">
    <property type="entry name" value="TERPENE SYNTHASE 10"/>
    <property type="match status" value="1"/>
</dbReference>
<dbReference type="EMBL" id="JABTTQ020000005">
    <property type="protein sequence ID" value="KAK6156765.1"/>
    <property type="molecule type" value="Genomic_DNA"/>
</dbReference>
<evidence type="ECO:0000313" key="7">
    <source>
        <dbReference type="Proteomes" id="UP001318860"/>
    </source>
</evidence>
<protein>
    <submittedName>
        <fullName evidence="6">Uncharacterized protein</fullName>
    </submittedName>
</protein>
<comment type="cofactor">
    <cofactor evidence="1">
        <name>Mg(2+)</name>
        <dbReference type="ChEBI" id="CHEBI:18420"/>
    </cofactor>
</comment>
<dbReference type="InterPro" id="IPR050148">
    <property type="entry name" value="Terpene_synthase-like"/>
</dbReference>
<organism evidence="6 7">
    <name type="scientific">Rehmannia glutinosa</name>
    <name type="common">Chinese foxglove</name>
    <dbReference type="NCBI Taxonomy" id="99300"/>
    <lineage>
        <taxon>Eukaryota</taxon>
        <taxon>Viridiplantae</taxon>
        <taxon>Streptophyta</taxon>
        <taxon>Embryophyta</taxon>
        <taxon>Tracheophyta</taxon>
        <taxon>Spermatophyta</taxon>
        <taxon>Magnoliopsida</taxon>
        <taxon>eudicotyledons</taxon>
        <taxon>Gunneridae</taxon>
        <taxon>Pentapetalae</taxon>
        <taxon>asterids</taxon>
        <taxon>lamiids</taxon>
        <taxon>Lamiales</taxon>
        <taxon>Orobanchaceae</taxon>
        <taxon>Rehmannieae</taxon>
        <taxon>Rehmannia</taxon>
    </lineage>
</organism>